<evidence type="ECO:0000313" key="2">
    <source>
        <dbReference type="Proteomes" id="UP000660668"/>
    </source>
</evidence>
<dbReference type="RefSeq" id="WP_194695853.1">
    <property type="nucleotide sequence ID" value="NZ_JADKPO010000008.1"/>
</dbReference>
<dbReference type="EMBL" id="JADKPO010000008">
    <property type="protein sequence ID" value="MBF4767715.1"/>
    <property type="molecule type" value="Genomic_DNA"/>
</dbReference>
<dbReference type="AlphaFoldDB" id="A0A930YPH5"/>
<dbReference type="InterPro" id="IPR015315">
    <property type="entry name" value="DUF1963"/>
</dbReference>
<comment type="caution">
    <text evidence="1">The sequence shown here is derived from an EMBL/GenBank/DDBJ whole genome shotgun (WGS) entry which is preliminary data.</text>
</comment>
<keyword evidence="2" id="KW-1185">Reference proteome</keyword>
<accession>A0A930YPH5</accession>
<evidence type="ECO:0000313" key="1">
    <source>
        <dbReference type="EMBL" id="MBF4767715.1"/>
    </source>
</evidence>
<name>A0A930YPH5_9ACTN</name>
<dbReference type="SUPFAM" id="SSF103032">
    <property type="entry name" value="Hypothetical protein YwqG"/>
    <property type="match status" value="2"/>
</dbReference>
<dbReference type="InterPro" id="IPR035948">
    <property type="entry name" value="YwqG-like_sf"/>
</dbReference>
<sequence>MIADVLVLVVLVGAFVGAMYYVRGRALEAQKEPSPYTDLPLPPSAASESGLVAAPLPPPADHGRALQASRDQAVLLRRDFPPRPGSLDRWGGVPLVPRGFTWPFFVADDGAERALHCLLQLDCASIPERGRLGLMPDHGMLYVFLDLDRHTHWKWSVRYETGDLADFVPAKVPASLPCAYSDRRAWVWPQRDEDWPRLLPEWSIDPVLLTGGRPRGVEDESSDGKLDFWPGTIPVPERLEEIEGAVVSSRFHHNAYDDTGALVRPYATFPHDWQAVRITMGHASRQADRQHLDNLVERGETTEAEAVDYLARLRQGVDSWSRLAQAEEPWTPLTSQERDAVWQFLLDHQAVVLFGLTEAVNESVEATLSGSPLAEEILPPEALDPVRIRHALGVRSDDGSVAFASSTARMLCAPSYVQGDAEERISEWLLLLELAESQPIGHLFGESVYQFWIRPGDLAARRFDLVQLTASAY</sequence>
<dbReference type="Gene3D" id="2.30.320.10">
    <property type="entry name" value="YwqG-like"/>
    <property type="match status" value="2"/>
</dbReference>
<dbReference type="Proteomes" id="UP000660668">
    <property type="component" value="Unassembled WGS sequence"/>
</dbReference>
<organism evidence="1 2">
    <name type="scientific">Nocardioides agariphilus</name>
    <dbReference type="NCBI Taxonomy" id="433664"/>
    <lineage>
        <taxon>Bacteria</taxon>
        <taxon>Bacillati</taxon>
        <taxon>Actinomycetota</taxon>
        <taxon>Actinomycetes</taxon>
        <taxon>Propionibacteriales</taxon>
        <taxon>Nocardioidaceae</taxon>
        <taxon>Nocardioides</taxon>
    </lineage>
</organism>
<proteinExistence type="predicted"/>
<dbReference type="Pfam" id="PF09234">
    <property type="entry name" value="DUF1963"/>
    <property type="match status" value="1"/>
</dbReference>
<protein>
    <submittedName>
        <fullName evidence="1">DUF1963 domain-containing protein</fullName>
    </submittedName>
</protein>
<reference evidence="1" key="1">
    <citation type="submission" date="2020-11" db="EMBL/GenBank/DDBJ databases">
        <title>Nocardioides cynanchi sp. nov., isolated from soil of rhizosphere of Cynanchum wilfordii.</title>
        <authorList>
            <person name="Lee J.-S."/>
            <person name="Suh M.K."/>
            <person name="Kim J.-S."/>
        </authorList>
    </citation>
    <scope>NUCLEOTIDE SEQUENCE</scope>
    <source>
        <strain evidence="1">KCTC 19276</strain>
    </source>
</reference>
<gene>
    <name evidence="1" type="ORF">ISU10_08040</name>
</gene>